<evidence type="ECO:0000256" key="5">
    <source>
        <dbReference type="ARBA" id="ARBA00031445"/>
    </source>
</evidence>
<keyword evidence="7" id="KW-0448">Lipopolysaccharide biosynthesis</keyword>
<sequence>MRLNSWTNSSTDLIMKLWQYDLIWKLALPLARRRLKKRAKLNPGYGLNIDERFGLYTKTYTSVRPVVWLHTVSVGEAIAAKPLIEWLLSEEQYQVLVTCSTPTGRDQLLELFADKIWLVYAPYDTKLFVDRFLDAFNPSAFFIMETELWPNLIRACRNRNIPVALLNGRLSEKSYKGYTKLGSMMSQMLDDMSLITVQYNSDGERFKKLGAAQNKVVACGSIKFDIEITDEIKSKASQLKSHIHDVGRQFIWIAASTHQGEDEIILAAHKRLLAKQPKALLILVPRHPERFQSVAELCSSFVTEKRSQTEILSKGTEVLLGDTLGELMMLYGLADLAFVGGSLVENGGHNLIEPANWNLPLLSGPSLFNFSVISDQLLEKNALNIVNDSDELYQQLSRFLDDNLRAVAGRQSGEFALENRGALARAISEIKPYLPAADQTTE</sequence>
<comment type="pathway">
    <text evidence="1 7">Bacterial outer membrane biogenesis; LPS core biosynthesis.</text>
</comment>
<name>A0ABQ0A8K8_9GAMM</name>
<evidence type="ECO:0000256" key="1">
    <source>
        <dbReference type="ARBA" id="ARBA00004713"/>
    </source>
</evidence>
<comment type="catalytic activity">
    <reaction evidence="6 7">
        <text>lipid IVA (E. coli) + CMP-3-deoxy-beta-D-manno-octulosonate = alpha-Kdo-(2-&gt;6)-lipid IVA (E. coli) + CMP + H(+)</text>
        <dbReference type="Rhea" id="RHEA:28066"/>
        <dbReference type="ChEBI" id="CHEBI:15378"/>
        <dbReference type="ChEBI" id="CHEBI:58603"/>
        <dbReference type="ChEBI" id="CHEBI:60364"/>
        <dbReference type="ChEBI" id="CHEBI:60377"/>
        <dbReference type="ChEBI" id="CHEBI:85987"/>
        <dbReference type="EC" id="2.4.99.12"/>
    </reaction>
</comment>
<keyword evidence="4 7" id="KW-0808">Transferase</keyword>
<evidence type="ECO:0000313" key="9">
    <source>
        <dbReference type="EMBL" id="GAA6167956.1"/>
    </source>
</evidence>
<feature type="domain" description="3-deoxy-D-manno-octulosonic-acid transferase N-terminal" evidence="8">
    <location>
        <begin position="49"/>
        <end position="226"/>
    </location>
</feature>
<dbReference type="InterPro" id="IPR039901">
    <property type="entry name" value="Kdotransferase"/>
</dbReference>
<dbReference type="EMBL" id="BAABWN010000005">
    <property type="protein sequence ID" value="GAA6167956.1"/>
    <property type="molecule type" value="Genomic_DNA"/>
</dbReference>
<evidence type="ECO:0000256" key="2">
    <source>
        <dbReference type="ARBA" id="ARBA00012621"/>
    </source>
</evidence>
<comment type="subcellular location">
    <subcellularLocation>
        <location evidence="7">Cell membrane</location>
    </subcellularLocation>
</comment>
<evidence type="ECO:0000256" key="3">
    <source>
        <dbReference type="ARBA" id="ARBA00019077"/>
    </source>
</evidence>
<evidence type="ECO:0000259" key="8">
    <source>
        <dbReference type="Pfam" id="PF04413"/>
    </source>
</evidence>
<gene>
    <name evidence="9" type="primary">waaA</name>
    <name evidence="9" type="ORF">NBRC116591_17670</name>
</gene>
<dbReference type="EC" id="2.4.99.12" evidence="2 7"/>
<dbReference type="NCBIfam" id="NF004388">
    <property type="entry name" value="PRK05749.1-4"/>
    <property type="match status" value="1"/>
</dbReference>
<dbReference type="Gene3D" id="3.40.50.11720">
    <property type="entry name" value="3-Deoxy-D-manno-octulosonic-acid transferase, N-terminal domain"/>
    <property type="match status" value="1"/>
</dbReference>
<keyword evidence="10" id="KW-1185">Reference proteome</keyword>
<accession>A0ABQ0A8K8</accession>
<protein>
    <recommendedName>
        <fullName evidence="3 7">3-deoxy-D-manno-octulosonic acid transferase</fullName>
        <shortName evidence="7">Kdo transferase</shortName>
        <ecNumber evidence="2 7">2.4.99.12</ecNumber>
    </recommendedName>
    <alternativeName>
        <fullName evidence="5 7">Lipid IV(A) 3-deoxy-D-manno-octulosonic acid transferase</fullName>
    </alternativeName>
</protein>
<keyword evidence="7" id="KW-0472">Membrane</keyword>
<dbReference type="SUPFAM" id="SSF53756">
    <property type="entry name" value="UDP-Glycosyltransferase/glycogen phosphorylase"/>
    <property type="match status" value="1"/>
</dbReference>
<keyword evidence="7" id="KW-1003">Cell membrane</keyword>
<comment type="similarity">
    <text evidence="7">Belongs to the glycosyltransferase group 1 family.</text>
</comment>
<evidence type="ECO:0000256" key="4">
    <source>
        <dbReference type="ARBA" id="ARBA00022679"/>
    </source>
</evidence>
<comment type="function">
    <text evidence="7">Involved in lipopolysaccharide (LPS) biosynthesis. Catalyzes the transfer of 3-deoxy-D-manno-octulosonate (Kdo) residue(s) from CMP-Kdo to lipid IV(A), the tetraacyldisaccharide-1,4'-bisphosphate precursor of lipid A.</text>
</comment>
<dbReference type="Proteomes" id="UP001465153">
    <property type="component" value="Unassembled WGS sequence"/>
</dbReference>
<dbReference type="Pfam" id="PF04413">
    <property type="entry name" value="Glycos_transf_N"/>
    <property type="match status" value="1"/>
</dbReference>
<dbReference type="Gene3D" id="3.40.50.2000">
    <property type="entry name" value="Glycogen Phosphorylase B"/>
    <property type="match status" value="1"/>
</dbReference>
<evidence type="ECO:0000256" key="7">
    <source>
        <dbReference type="RuleBase" id="RU365103"/>
    </source>
</evidence>
<organism evidence="9 10">
    <name type="scientific">Sessilibacter corallicola</name>
    <dbReference type="NCBI Taxonomy" id="2904075"/>
    <lineage>
        <taxon>Bacteria</taxon>
        <taxon>Pseudomonadati</taxon>
        <taxon>Pseudomonadota</taxon>
        <taxon>Gammaproteobacteria</taxon>
        <taxon>Cellvibrionales</taxon>
        <taxon>Cellvibrionaceae</taxon>
        <taxon>Sessilibacter</taxon>
    </lineage>
</organism>
<proteinExistence type="inferred from homology"/>
<dbReference type="PANTHER" id="PTHR42755:SF1">
    <property type="entry name" value="3-DEOXY-D-MANNO-OCTULOSONIC ACID TRANSFERASE, MITOCHONDRIAL-RELATED"/>
    <property type="match status" value="1"/>
</dbReference>
<dbReference type="PANTHER" id="PTHR42755">
    <property type="entry name" value="3-DEOXY-MANNO-OCTULOSONATE CYTIDYLYLTRANSFERASE"/>
    <property type="match status" value="1"/>
</dbReference>
<dbReference type="InterPro" id="IPR038107">
    <property type="entry name" value="Glycos_transf_N_sf"/>
</dbReference>
<dbReference type="InterPro" id="IPR007507">
    <property type="entry name" value="Glycos_transf_N"/>
</dbReference>
<evidence type="ECO:0000256" key="6">
    <source>
        <dbReference type="ARBA" id="ARBA00049183"/>
    </source>
</evidence>
<dbReference type="GO" id="GO:0016740">
    <property type="term" value="F:transferase activity"/>
    <property type="evidence" value="ECO:0007669"/>
    <property type="project" value="UniProtKB-KW"/>
</dbReference>
<comment type="caution">
    <text evidence="9">The sequence shown here is derived from an EMBL/GenBank/DDBJ whole genome shotgun (WGS) entry which is preliminary data.</text>
</comment>
<evidence type="ECO:0000313" key="10">
    <source>
        <dbReference type="Proteomes" id="UP001465153"/>
    </source>
</evidence>
<reference evidence="9 10" key="1">
    <citation type="submission" date="2024-04" db="EMBL/GenBank/DDBJ databases">
        <title>Draft genome sequence of Sessilibacter corallicola NBRC 116591.</title>
        <authorList>
            <person name="Miyakawa T."/>
            <person name="Kusuya Y."/>
            <person name="Miura T."/>
        </authorList>
    </citation>
    <scope>NUCLEOTIDE SEQUENCE [LARGE SCALE GENOMIC DNA]</scope>
    <source>
        <strain evidence="9 10">KU-00831-HH</strain>
    </source>
</reference>